<dbReference type="InterPro" id="IPR005952">
    <property type="entry name" value="Phosphogly_mut1"/>
</dbReference>
<dbReference type="PANTHER" id="PTHR11931">
    <property type="entry name" value="PHOSPHOGLYCERATE MUTASE"/>
    <property type="match status" value="1"/>
</dbReference>
<evidence type="ECO:0000256" key="5">
    <source>
        <dbReference type="PIRSR" id="PIRSR613078-2"/>
    </source>
</evidence>
<proteinExistence type="inferred from homology"/>
<protein>
    <recommendedName>
        <fullName evidence="2">phosphoglycerate mutase (2,3-diphosphoglycerate-dependent)</fullName>
        <ecNumber evidence="2">5.4.2.11</ecNumber>
    </recommendedName>
</protein>
<keyword evidence="3" id="KW-0324">Glycolysis</keyword>
<gene>
    <name evidence="6" type="ORF">MUK42_07233</name>
</gene>
<dbReference type="GO" id="GO:0004619">
    <property type="term" value="F:phosphoglycerate mutase activity"/>
    <property type="evidence" value="ECO:0007669"/>
    <property type="project" value="UniProtKB-EC"/>
</dbReference>
<evidence type="ECO:0000313" key="6">
    <source>
        <dbReference type="EMBL" id="URE38315.1"/>
    </source>
</evidence>
<dbReference type="EC" id="5.4.2.11" evidence="2"/>
<dbReference type="AlphaFoldDB" id="A0A9E7L523"/>
<evidence type="ECO:0000313" key="7">
    <source>
        <dbReference type="Proteomes" id="UP001055439"/>
    </source>
</evidence>
<dbReference type="OrthoDB" id="354304at2759"/>
<comment type="similarity">
    <text evidence="1">Belongs to the phosphoglycerate mutase family. BPG-dependent PGAM subfamily.</text>
</comment>
<reference evidence="6" key="1">
    <citation type="submission" date="2022-05" db="EMBL/GenBank/DDBJ databases">
        <title>The Musa troglodytarum L. genome provides insights into the mechanism of non-climacteric behaviour and enrichment of carotenoids.</title>
        <authorList>
            <person name="Wang J."/>
        </authorList>
    </citation>
    <scope>NUCLEOTIDE SEQUENCE</scope>
    <source>
        <tissue evidence="6">Leaf</tissue>
    </source>
</reference>
<dbReference type="CDD" id="cd07067">
    <property type="entry name" value="HP_PGM_like"/>
    <property type="match status" value="1"/>
</dbReference>
<keyword evidence="7" id="KW-1185">Reference proteome</keyword>
<feature type="binding site" evidence="5">
    <location>
        <begin position="18"/>
        <end position="25"/>
    </location>
    <ligand>
        <name>substrate</name>
    </ligand>
</feature>
<dbReference type="Gene3D" id="3.40.50.1240">
    <property type="entry name" value="Phosphoglycerate mutase-like"/>
    <property type="match status" value="1"/>
</dbReference>
<evidence type="ECO:0000256" key="2">
    <source>
        <dbReference type="ARBA" id="ARBA00012028"/>
    </source>
</evidence>
<dbReference type="InterPro" id="IPR001345">
    <property type="entry name" value="PG/BPGM_mutase_AS"/>
</dbReference>
<dbReference type="Proteomes" id="UP001055439">
    <property type="component" value="Chromosome 8"/>
</dbReference>
<keyword evidence="4" id="KW-0413">Isomerase</keyword>
<dbReference type="PROSITE" id="PS00175">
    <property type="entry name" value="PG_MUTASE"/>
    <property type="match status" value="1"/>
</dbReference>
<organism evidence="6 7">
    <name type="scientific">Musa troglodytarum</name>
    <name type="common">fe'i banana</name>
    <dbReference type="NCBI Taxonomy" id="320322"/>
    <lineage>
        <taxon>Eukaryota</taxon>
        <taxon>Viridiplantae</taxon>
        <taxon>Streptophyta</taxon>
        <taxon>Embryophyta</taxon>
        <taxon>Tracheophyta</taxon>
        <taxon>Spermatophyta</taxon>
        <taxon>Magnoliopsida</taxon>
        <taxon>Liliopsida</taxon>
        <taxon>Zingiberales</taxon>
        <taxon>Musaceae</taxon>
        <taxon>Musa</taxon>
    </lineage>
</organism>
<dbReference type="SUPFAM" id="SSF53254">
    <property type="entry name" value="Phosphoglycerate mutase-like"/>
    <property type="match status" value="1"/>
</dbReference>
<sequence length="96" mass="10942">MCDGIRRHLNEASLILIRHGESLWNEKNLFPRCVDVPLTQKGVEEAIEAGMVNYKVSISKKQLPALEKRRLLPPILEELFLVGDGINFNLHSFMIS</sequence>
<dbReference type="EMBL" id="CP097510">
    <property type="protein sequence ID" value="URE38315.1"/>
    <property type="molecule type" value="Genomic_DNA"/>
</dbReference>
<dbReference type="Pfam" id="PF00300">
    <property type="entry name" value="His_Phos_1"/>
    <property type="match status" value="1"/>
</dbReference>
<accession>A0A9E7L523</accession>
<dbReference type="InterPro" id="IPR029033">
    <property type="entry name" value="His_PPase_superfam"/>
</dbReference>
<evidence type="ECO:0000256" key="3">
    <source>
        <dbReference type="ARBA" id="ARBA00023152"/>
    </source>
</evidence>
<name>A0A9E7L523_9LILI</name>
<dbReference type="InterPro" id="IPR013078">
    <property type="entry name" value="His_Pase_superF_clade-1"/>
</dbReference>
<evidence type="ECO:0000256" key="1">
    <source>
        <dbReference type="ARBA" id="ARBA00006717"/>
    </source>
</evidence>
<evidence type="ECO:0000256" key="4">
    <source>
        <dbReference type="ARBA" id="ARBA00023235"/>
    </source>
</evidence>
<dbReference type="GO" id="GO:0006096">
    <property type="term" value="P:glycolytic process"/>
    <property type="evidence" value="ECO:0007669"/>
    <property type="project" value="UniProtKB-KW"/>
</dbReference>